<dbReference type="EMBL" id="CAKLCM010000003">
    <property type="protein sequence ID" value="CAH0529423.1"/>
    <property type="molecule type" value="Genomic_DNA"/>
</dbReference>
<keyword evidence="3" id="KW-1185">Reference proteome</keyword>
<evidence type="ECO:0000313" key="3">
    <source>
        <dbReference type="Proteomes" id="UP000838160"/>
    </source>
</evidence>
<dbReference type="InterPro" id="IPR051531">
    <property type="entry name" value="N-acetyltransferase"/>
</dbReference>
<name>A0ABN8DL15_9VIBR</name>
<proteinExistence type="predicted"/>
<dbReference type="PANTHER" id="PTHR43792:SF1">
    <property type="entry name" value="N-ACETYLTRANSFERASE DOMAIN-CONTAINING PROTEIN"/>
    <property type="match status" value="1"/>
</dbReference>
<dbReference type="PROSITE" id="PS51186">
    <property type="entry name" value="GNAT"/>
    <property type="match status" value="1"/>
</dbReference>
<dbReference type="RefSeq" id="WP_237486056.1">
    <property type="nucleotide sequence ID" value="NZ_CAKLCM010000003.1"/>
</dbReference>
<organism evidence="2 3">
    <name type="scientific">Vibrio hippocampi</name>
    <dbReference type="NCBI Taxonomy" id="654686"/>
    <lineage>
        <taxon>Bacteria</taxon>
        <taxon>Pseudomonadati</taxon>
        <taxon>Pseudomonadota</taxon>
        <taxon>Gammaproteobacteria</taxon>
        <taxon>Vibrionales</taxon>
        <taxon>Vibrionaceae</taxon>
        <taxon>Vibrio</taxon>
    </lineage>
</organism>
<evidence type="ECO:0000313" key="2">
    <source>
        <dbReference type="EMBL" id="CAH0529423.1"/>
    </source>
</evidence>
<feature type="domain" description="N-acetyltransferase" evidence="1">
    <location>
        <begin position="7"/>
        <end position="165"/>
    </location>
</feature>
<dbReference type="Gene3D" id="3.40.630.30">
    <property type="match status" value="1"/>
</dbReference>
<dbReference type="Pfam" id="PF13302">
    <property type="entry name" value="Acetyltransf_3"/>
    <property type="match status" value="1"/>
</dbReference>
<protein>
    <recommendedName>
        <fullName evidence="1">N-acetyltransferase domain-containing protein</fullName>
    </recommendedName>
</protein>
<dbReference type="InterPro" id="IPR000182">
    <property type="entry name" value="GNAT_dom"/>
</dbReference>
<comment type="caution">
    <text evidence="2">The sequence shown here is derived from an EMBL/GenBank/DDBJ whole genome shotgun (WGS) entry which is preliminary data.</text>
</comment>
<sequence>MITTENLNLKPVGEDDVDIYSQILSSNELTQYLPKGEAYTDEEIKCHVDSRIKHWQHGFGSYVIYLKSKPTIKIGYVGVEQCGDPTYSDIRYALLPKYQGFGYAFEAAKAVLAKTFEAGKHSKIYGVAIKDNIASLIVIKKLGMQLDSEANLYGDTKGLETYSITKVSFT</sequence>
<reference evidence="2" key="1">
    <citation type="submission" date="2021-12" db="EMBL/GenBank/DDBJ databases">
        <authorList>
            <person name="Rodrigo-Torres L."/>
            <person name="Arahal R. D."/>
            <person name="Lucena T."/>
        </authorList>
    </citation>
    <scope>NUCLEOTIDE SEQUENCE</scope>
    <source>
        <strain evidence="2">CECT 8226</strain>
    </source>
</reference>
<dbReference type="PANTHER" id="PTHR43792">
    <property type="entry name" value="GNAT FAMILY, PUTATIVE (AFU_ORTHOLOGUE AFUA_3G00765)-RELATED-RELATED"/>
    <property type="match status" value="1"/>
</dbReference>
<accession>A0ABN8DL15</accession>
<dbReference type="SUPFAM" id="SSF55729">
    <property type="entry name" value="Acyl-CoA N-acyltransferases (Nat)"/>
    <property type="match status" value="1"/>
</dbReference>
<gene>
    <name evidence="2" type="ORF">VHP8226_03212</name>
</gene>
<dbReference type="Proteomes" id="UP000838160">
    <property type="component" value="Unassembled WGS sequence"/>
</dbReference>
<evidence type="ECO:0000259" key="1">
    <source>
        <dbReference type="PROSITE" id="PS51186"/>
    </source>
</evidence>
<dbReference type="InterPro" id="IPR016181">
    <property type="entry name" value="Acyl_CoA_acyltransferase"/>
</dbReference>